<evidence type="ECO:0000313" key="2">
    <source>
        <dbReference type="EMBL" id="GIY00138.1"/>
    </source>
</evidence>
<dbReference type="Proteomes" id="UP001054837">
    <property type="component" value="Unassembled WGS sequence"/>
</dbReference>
<feature type="compositionally biased region" description="Polar residues" evidence="1">
    <location>
        <begin position="84"/>
        <end position="96"/>
    </location>
</feature>
<name>A0AAV4PY84_9ARAC</name>
<dbReference type="AlphaFoldDB" id="A0AAV4PY84"/>
<organism evidence="2 3">
    <name type="scientific">Caerostris darwini</name>
    <dbReference type="NCBI Taxonomy" id="1538125"/>
    <lineage>
        <taxon>Eukaryota</taxon>
        <taxon>Metazoa</taxon>
        <taxon>Ecdysozoa</taxon>
        <taxon>Arthropoda</taxon>
        <taxon>Chelicerata</taxon>
        <taxon>Arachnida</taxon>
        <taxon>Araneae</taxon>
        <taxon>Araneomorphae</taxon>
        <taxon>Entelegynae</taxon>
        <taxon>Araneoidea</taxon>
        <taxon>Araneidae</taxon>
        <taxon>Caerostris</taxon>
    </lineage>
</organism>
<feature type="region of interest" description="Disordered" evidence="1">
    <location>
        <begin position="1"/>
        <end position="37"/>
    </location>
</feature>
<dbReference type="EMBL" id="BPLQ01003391">
    <property type="protein sequence ID" value="GIY00138.1"/>
    <property type="molecule type" value="Genomic_DNA"/>
</dbReference>
<feature type="region of interest" description="Disordered" evidence="1">
    <location>
        <begin position="69"/>
        <end position="96"/>
    </location>
</feature>
<sequence length="96" mass="10933">MQDLINKYENKQKSEQDPLGPRVRHEMKSPCRRGFGNDVTKETELKLLEPFKEIVTGLFTIKFSPTSTLAGKEPLSSHDRHPGTQESTSQFDAIKM</sequence>
<proteinExistence type="predicted"/>
<reference evidence="2 3" key="1">
    <citation type="submission" date="2021-06" db="EMBL/GenBank/DDBJ databases">
        <title>Caerostris darwini draft genome.</title>
        <authorList>
            <person name="Kono N."/>
            <person name="Arakawa K."/>
        </authorList>
    </citation>
    <scope>NUCLEOTIDE SEQUENCE [LARGE SCALE GENOMIC DNA]</scope>
</reference>
<evidence type="ECO:0000313" key="3">
    <source>
        <dbReference type="Proteomes" id="UP001054837"/>
    </source>
</evidence>
<keyword evidence="3" id="KW-1185">Reference proteome</keyword>
<feature type="compositionally biased region" description="Basic and acidic residues" evidence="1">
    <location>
        <begin position="1"/>
        <end position="16"/>
    </location>
</feature>
<comment type="caution">
    <text evidence="2">The sequence shown here is derived from an EMBL/GenBank/DDBJ whole genome shotgun (WGS) entry which is preliminary data.</text>
</comment>
<gene>
    <name evidence="2" type="ORF">CDAR_501641</name>
</gene>
<evidence type="ECO:0000256" key="1">
    <source>
        <dbReference type="SAM" id="MobiDB-lite"/>
    </source>
</evidence>
<protein>
    <submittedName>
        <fullName evidence="2">Uncharacterized protein</fullName>
    </submittedName>
</protein>
<accession>A0AAV4PY84</accession>